<gene>
    <name evidence="2" type="ORF">SAMN05877838_2692</name>
</gene>
<organism evidence="2 3">
    <name type="scientific">Hoeflea halophila</name>
    <dbReference type="NCBI Taxonomy" id="714899"/>
    <lineage>
        <taxon>Bacteria</taxon>
        <taxon>Pseudomonadati</taxon>
        <taxon>Pseudomonadota</taxon>
        <taxon>Alphaproteobacteria</taxon>
        <taxon>Hyphomicrobiales</taxon>
        <taxon>Rhizobiaceae</taxon>
        <taxon>Hoeflea</taxon>
    </lineage>
</organism>
<dbReference type="Proteomes" id="UP000219465">
    <property type="component" value="Unassembled WGS sequence"/>
</dbReference>
<feature type="region of interest" description="Disordered" evidence="1">
    <location>
        <begin position="261"/>
        <end position="285"/>
    </location>
</feature>
<dbReference type="Pfam" id="PF13481">
    <property type="entry name" value="AAA_25"/>
    <property type="match status" value="1"/>
</dbReference>
<accession>A0A286IEM8</accession>
<sequence length="285" mass="31162">MLDPQLFIATDGLPAFLSGPALQDAMFQKPEKIVGDWLCKGSLAMVYGATGIGKSWFSLTVAASIANGQDAFGWEVPSKRKVVYFDAEIDPYDTQNRIKGLSPSGVPDELALCSGIRLENGLPQLHEPEAQEAYLEVIEEQGAEVVVFDNLCSIVTSGSISDDDVWLPIQPFLNKLRQRGIAVIIVHHAGKTGDYLGSSRMTQNLDTVIKLEKPQSHDLQNGAVFSIRFEKGRAVFGDAATGVFAKLVQGPEGELEWDLGELSSRDRSEEAMNQVVDAMRSKKYE</sequence>
<dbReference type="OrthoDB" id="34187at2"/>
<dbReference type="Gene3D" id="3.40.50.300">
    <property type="entry name" value="P-loop containing nucleotide triphosphate hydrolases"/>
    <property type="match status" value="1"/>
</dbReference>
<dbReference type="SUPFAM" id="SSF52540">
    <property type="entry name" value="P-loop containing nucleoside triphosphate hydrolases"/>
    <property type="match status" value="1"/>
</dbReference>
<evidence type="ECO:0000313" key="3">
    <source>
        <dbReference type="Proteomes" id="UP000219465"/>
    </source>
</evidence>
<keyword evidence="3" id="KW-1185">Reference proteome</keyword>
<dbReference type="AlphaFoldDB" id="A0A286IEM8"/>
<evidence type="ECO:0000256" key="1">
    <source>
        <dbReference type="SAM" id="MobiDB-lite"/>
    </source>
</evidence>
<dbReference type="InterPro" id="IPR027417">
    <property type="entry name" value="P-loop_NTPase"/>
</dbReference>
<dbReference type="PRINTS" id="PR01874">
    <property type="entry name" value="DNAREPAIRADA"/>
</dbReference>
<evidence type="ECO:0000313" key="2">
    <source>
        <dbReference type="EMBL" id="SOE17789.1"/>
    </source>
</evidence>
<reference evidence="3" key="1">
    <citation type="submission" date="2017-08" db="EMBL/GenBank/DDBJ databases">
        <authorList>
            <person name="Varghese N."/>
            <person name="Submissions S."/>
        </authorList>
    </citation>
    <scope>NUCLEOTIDE SEQUENCE [LARGE SCALE GENOMIC DNA]</scope>
    <source>
        <strain evidence="3">KCTC 23107</strain>
    </source>
</reference>
<protein>
    <submittedName>
        <fullName evidence="2">AAA domain-containing protein</fullName>
    </submittedName>
</protein>
<name>A0A286IEM8_9HYPH</name>
<dbReference type="EMBL" id="OCPC01000004">
    <property type="protein sequence ID" value="SOE17789.1"/>
    <property type="molecule type" value="Genomic_DNA"/>
</dbReference>
<proteinExistence type="predicted"/>